<feature type="domain" description="PIN" evidence="1">
    <location>
        <begin position="5"/>
        <end position="121"/>
    </location>
</feature>
<accession>A0A521DVZ2</accession>
<dbReference type="InterPro" id="IPR029060">
    <property type="entry name" value="PIN-like_dom_sf"/>
</dbReference>
<name>A0A521DVZ2_9BACT</name>
<keyword evidence="3" id="KW-1185">Reference proteome</keyword>
<evidence type="ECO:0000313" key="3">
    <source>
        <dbReference type="Proteomes" id="UP000317557"/>
    </source>
</evidence>
<dbReference type="SUPFAM" id="SSF88723">
    <property type="entry name" value="PIN domain-like"/>
    <property type="match status" value="1"/>
</dbReference>
<proteinExistence type="predicted"/>
<dbReference type="InterPro" id="IPR002716">
    <property type="entry name" value="PIN_dom"/>
</dbReference>
<protein>
    <submittedName>
        <fullName evidence="2">Predicted nucleic acid-binding protein, contains PIN domain</fullName>
    </submittedName>
</protein>
<gene>
    <name evidence="2" type="ORF">SAMN06265219_109165</name>
</gene>
<evidence type="ECO:0000259" key="1">
    <source>
        <dbReference type="Pfam" id="PF01850"/>
    </source>
</evidence>
<dbReference type="EMBL" id="FXTP01000009">
    <property type="protein sequence ID" value="SMO75914.1"/>
    <property type="molecule type" value="Genomic_DNA"/>
</dbReference>
<dbReference type="Pfam" id="PF01850">
    <property type="entry name" value="PIN"/>
    <property type="match status" value="1"/>
</dbReference>
<sequence>MAKTVLVDTGPLVALIDRRDSRHAWASAKMDTFTSPMITCTAVIVEAAFLLKRTYNGLENLLSFIDEGIVEVQNPYPKKKETIHRSILKYQNISGSIADLCLVVMAEEFPSCEIFTIDSDFLIYKDSDGNPLPLISPYKS</sequence>
<dbReference type="AlphaFoldDB" id="A0A521DVZ2"/>
<organism evidence="2 3">
    <name type="scientific">Gracilimonas mengyeensis</name>
    <dbReference type="NCBI Taxonomy" id="1302730"/>
    <lineage>
        <taxon>Bacteria</taxon>
        <taxon>Pseudomonadati</taxon>
        <taxon>Balneolota</taxon>
        <taxon>Balneolia</taxon>
        <taxon>Balneolales</taxon>
        <taxon>Balneolaceae</taxon>
        <taxon>Gracilimonas</taxon>
    </lineage>
</organism>
<evidence type="ECO:0000313" key="2">
    <source>
        <dbReference type="EMBL" id="SMO75914.1"/>
    </source>
</evidence>
<dbReference type="Gene3D" id="3.40.50.1010">
    <property type="entry name" value="5'-nuclease"/>
    <property type="match status" value="1"/>
</dbReference>
<reference evidence="2 3" key="1">
    <citation type="submission" date="2017-05" db="EMBL/GenBank/DDBJ databases">
        <authorList>
            <person name="Varghese N."/>
            <person name="Submissions S."/>
        </authorList>
    </citation>
    <scope>NUCLEOTIDE SEQUENCE [LARGE SCALE GENOMIC DNA]</scope>
    <source>
        <strain evidence="2 3">DSM 21985</strain>
    </source>
</reference>
<dbReference type="RefSeq" id="WP_185957274.1">
    <property type="nucleotide sequence ID" value="NZ_FXTP01000009.1"/>
</dbReference>
<dbReference type="Proteomes" id="UP000317557">
    <property type="component" value="Unassembled WGS sequence"/>
</dbReference>